<dbReference type="OrthoDB" id="18123at2759"/>
<dbReference type="eggNOG" id="ENOG502RBI0">
    <property type="taxonomic scope" value="Eukaryota"/>
</dbReference>
<sequence>MSQPYTLQKPSIEVALEEQIDQLYKRKLARLPVFKDLPRLAGRIHIEKYNDTGIPKTIDEPSKKRKSKALSLRLSEDITTEGKLDEDKIELQDETPASKIWKQVKNVIFTLSEMFDDEETQNKIKQTFNSSEPPSDYQLSLPTLFSSCMNEDTSKVVKVLKLIHQNIIYIGCYELKLRVPYLLANMTKDVRGELGWRIEVFEGKDTVTVTHIRREESLPTAGEKKQFQLEWKLHIVLNKDLSEITFASLKITDLIFPNDVDPQFKQEINRNLCSGNLFIY</sequence>
<name>F0ZLA4_DICPU</name>
<dbReference type="GeneID" id="10501610"/>
<accession>F0ZLA4</accession>
<dbReference type="InParanoid" id="F0ZLA4"/>
<dbReference type="AlphaFoldDB" id="F0ZLA4"/>
<evidence type="ECO:0000259" key="1">
    <source>
        <dbReference type="Pfam" id="PF24929"/>
    </source>
</evidence>
<dbReference type="KEGG" id="dpp:DICPUDRAFT_152412"/>
<evidence type="ECO:0000313" key="3">
    <source>
        <dbReference type="Proteomes" id="UP000001064"/>
    </source>
</evidence>
<proteinExistence type="predicted"/>
<reference evidence="3" key="1">
    <citation type="journal article" date="2011" name="Genome Biol.">
        <title>Comparative genomics of the social amoebae Dictyostelium discoideum and Dictyostelium purpureum.</title>
        <authorList>
            <consortium name="US DOE Joint Genome Institute (JGI-PGF)"/>
            <person name="Sucgang R."/>
            <person name="Kuo A."/>
            <person name="Tian X."/>
            <person name="Salerno W."/>
            <person name="Parikh A."/>
            <person name="Feasley C.L."/>
            <person name="Dalin E."/>
            <person name="Tu H."/>
            <person name="Huang E."/>
            <person name="Barry K."/>
            <person name="Lindquist E."/>
            <person name="Shapiro H."/>
            <person name="Bruce D."/>
            <person name="Schmutz J."/>
            <person name="Salamov A."/>
            <person name="Fey P."/>
            <person name="Gaudet P."/>
            <person name="Anjard C."/>
            <person name="Babu M.M."/>
            <person name="Basu S."/>
            <person name="Bushmanova Y."/>
            <person name="van der Wel H."/>
            <person name="Katoh-Kurasawa M."/>
            <person name="Dinh C."/>
            <person name="Coutinho P.M."/>
            <person name="Saito T."/>
            <person name="Elias M."/>
            <person name="Schaap P."/>
            <person name="Kay R.R."/>
            <person name="Henrissat B."/>
            <person name="Eichinger L."/>
            <person name="Rivero F."/>
            <person name="Putnam N.H."/>
            <person name="West C.M."/>
            <person name="Loomis W.F."/>
            <person name="Chisholm R.L."/>
            <person name="Shaulsky G."/>
            <person name="Strassmann J.E."/>
            <person name="Queller D.C."/>
            <person name="Kuspa A."/>
            <person name="Grigoriev I.V."/>
        </authorList>
    </citation>
    <scope>NUCLEOTIDE SEQUENCE [LARGE SCALE GENOMIC DNA]</scope>
    <source>
        <strain evidence="3">QSDP1</strain>
    </source>
</reference>
<dbReference type="InterPro" id="IPR056651">
    <property type="entry name" value="GlfB-like_C"/>
</dbReference>
<evidence type="ECO:0000313" key="2">
    <source>
        <dbReference type="EMBL" id="EGC35282.1"/>
    </source>
</evidence>
<dbReference type="VEuPathDB" id="AmoebaDB:DICPUDRAFT_152412"/>
<dbReference type="PANTHER" id="PTHR36127:SF3">
    <property type="entry name" value="COMM DOMAIN-CONTAINING PROTEIN"/>
    <property type="match status" value="1"/>
</dbReference>
<feature type="domain" description="Ras guanine nucleotide exchange factor glfB-like C-terminal" evidence="1">
    <location>
        <begin position="16"/>
        <end position="269"/>
    </location>
</feature>
<gene>
    <name evidence="2" type="ORF">DICPUDRAFT_152412</name>
</gene>
<dbReference type="EMBL" id="GL871065">
    <property type="protein sequence ID" value="EGC35282.1"/>
    <property type="molecule type" value="Genomic_DNA"/>
</dbReference>
<dbReference type="Proteomes" id="UP000001064">
    <property type="component" value="Unassembled WGS sequence"/>
</dbReference>
<organism evidence="2 3">
    <name type="scientific">Dictyostelium purpureum</name>
    <name type="common">Slime mold</name>
    <dbReference type="NCBI Taxonomy" id="5786"/>
    <lineage>
        <taxon>Eukaryota</taxon>
        <taxon>Amoebozoa</taxon>
        <taxon>Evosea</taxon>
        <taxon>Eumycetozoa</taxon>
        <taxon>Dictyostelia</taxon>
        <taxon>Dictyosteliales</taxon>
        <taxon>Dictyosteliaceae</taxon>
        <taxon>Dictyostelium</taxon>
    </lineage>
</organism>
<dbReference type="RefSeq" id="XP_003288208.1">
    <property type="nucleotide sequence ID" value="XM_003288160.1"/>
</dbReference>
<protein>
    <recommendedName>
        <fullName evidence="1">Ras guanine nucleotide exchange factor glfB-like C-terminal domain-containing protein</fullName>
    </recommendedName>
</protein>
<dbReference type="Pfam" id="PF24929">
    <property type="entry name" value="GlfB_C"/>
    <property type="match status" value="1"/>
</dbReference>
<keyword evidence="3" id="KW-1185">Reference proteome</keyword>
<dbReference type="OMA" id="YIGCYEL"/>
<dbReference type="PANTHER" id="PTHR36127">
    <property type="entry name" value="EXPRESSED PROTEIN"/>
    <property type="match status" value="1"/>
</dbReference>